<dbReference type="EMBL" id="JAPDDR010000005">
    <property type="protein sequence ID" value="MCW1914139.1"/>
    <property type="molecule type" value="Genomic_DNA"/>
</dbReference>
<evidence type="ECO:0000313" key="4">
    <source>
        <dbReference type="Proteomes" id="UP001165653"/>
    </source>
</evidence>
<evidence type="ECO:0008006" key="5">
    <source>
        <dbReference type="Google" id="ProtNLM"/>
    </source>
</evidence>
<accession>A0ABT3G3L7</accession>
<dbReference type="SUPFAM" id="SSF48452">
    <property type="entry name" value="TPR-like"/>
    <property type="match status" value="1"/>
</dbReference>
<proteinExistence type="predicted"/>
<gene>
    <name evidence="3" type="ORF">OJ996_11165</name>
</gene>
<evidence type="ECO:0000313" key="3">
    <source>
        <dbReference type="EMBL" id="MCW1914139.1"/>
    </source>
</evidence>
<dbReference type="InterPro" id="IPR011990">
    <property type="entry name" value="TPR-like_helical_dom_sf"/>
</dbReference>
<keyword evidence="4" id="KW-1185">Reference proteome</keyword>
<evidence type="ECO:0000256" key="2">
    <source>
        <dbReference type="SAM" id="SignalP"/>
    </source>
</evidence>
<name>A0ABT3G3L7_9BACT</name>
<feature type="region of interest" description="Disordered" evidence="1">
    <location>
        <begin position="172"/>
        <end position="212"/>
    </location>
</feature>
<keyword evidence="2" id="KW-0732">Signal</keyword>
<evidence type="ECO:0000256" key="1">
    <source>
        <dbReference type="SAM" id="MobiDB-lite"/>
    </source>
</evidence>
<dbReference type="RefSeq" id="WP_264513645.1">
    <property type="nucleotide sequence ID" value="NZ_JAPDDR010000005.1"/>
</dbReference>
<dbReference type="Gene3D" id="1.25.40.10">
    <property type="entry name" value="Tetratricopeptide repeat domain"/>
    <property type="match status" value="1"/>
</dbReference>
<dbReference type="Proteomes" id="UP001165653">
    <property type="component" value="Unassembled WGS sequence"/>
</dbReference>
<comment type="caution">
    <text evidence="3">The sequence shown here is derived from an EMBL/GenBank/DDBJ whole genome shotgun (WGS) entry which is preliminary data.</text>
</comment>
<organism evidence="3 4">
    <name type="scientific">Luteolibacter rhizosphaerae</name>
    <dbReference type="NCBI Taxonomy" id="2989719"/>
    <lineage>
        <taxon>Bacteria</taxon>
        <taxon>Pseudomonadati</taxon>
        <taxon>Verrucomicrobiota</taxon>
        <taxon>Verrucomicrobiia</taxon>
        <taxon>Verrucomicrobiales</taxon>
        <taxon>Verrucomicrobiaceae</taxon>
        <taxon>Luteolibacter</taxon>
    </lineage>
</organism>
<sequence>MNFFPSMPLALLLAGATLLPLSSCVAPVYGSGRSAERQGDLVTARERNYQGYLQVRGQPDHKDTAYAVYEYARLSGHGGDTRAADEAFRETFRLIAASGGSADRLKAPARSEYARFLKEQGRYREAAAQFKLADAELQKRQIERIDPVGYAELLEQYREALAKTGQASQAAKLGAKAKSLRAGHPARPAHFQPKPYPRTLQPGHRLFPPLKA</sequence>
<feature type="signal peptide" evidence="2">
    <location>
        <begin position="1"/>
        <end position="25"/>
    </location>
</feature>
<reference evidence="3" key="1">
    <citation type="submission" date="2022-10" db="EMBL/GenBank/DDBJ databases">
        <title>Luteolibacter sp. GHJ8, whole genome shotgun sequencing project.</title>
        <authorList>
            <person name="Zhao G."/>
            <person name="Shen L."/>
        </authorList>
    </citation>
    <scope>NUCLEOTIDE SEQUENCE</scope>
    <source>
        <strain evidence="3">GHJ8</strain>
    </source>
</reference>
<protein>
    <recommendedName>
        <fullName evidence="5">Tetratricopeptide repeat protein</fullName>
    </recommendedName>
</protein>
<feature type="chain" id="PRO_5045174358" description="Tetratricopeptide repeat protein" evidence="2">
    <location>
        <begin position="26"/>
        <end position="212"/>
    </location>
</feature>